<dbReference type="OrthoDB" id="5146968at2"/>
<organism evidence="2 3">
    <name type="scientific">Georgenia muralis</name>
    <dbReference type="NCBI Taxonomy" id="154117"/>
    <lineage>
        <taxon>Bacteria</taxon>
        <taxon>Bacillati</taxon>
        <taxon>Actinomycetota</taxon>
        <taxon>Actinomycetes</taxon>
        <taxon>Micrococcales</taxon>
        <taxon>Bogoriellaceae</taxon>
        <taxon>Georgenia</taxon>
    </lineage>
</organism>
<evidence type="ECO:0000313" key="2">
    <source>
        <dbReference type="EMBL" id="RPF28531.1"/>
    </source>
</evidence>
<keyword evidence="1" id="KW-0812">Transmembrane</keyword>
<comment type="caution">
    <text evidence="2">The sequence shown here is derived from an EMBL/GenBank/DDBJ whole genome shotgun (WGS) entry which is preliminary data.</text>
</comment>
<dbReference type="EMBL" id="RKRA01000001">
    <property type="protein sequence ID" value="RPF28531.1"/>
    <property type="molecule type" value="Genomic_DNA"/>
</dbReference>
<evidence type="ECO:0008006" key="4">
    <source>
        <dbReference type="Google" id="ProtNLM"/>
    </source>
</evidence>
<keyword evidence="1" id="KW-0472">Membrane</keyword>
<dbReference type="Proteomes" id="UP000280726">
    <property type="component" value="Unassembled WGS sequence"/>
</dbReference>
<accession>A0A3N5AA80</accession>
<protein>
    <recommendedName>
        <fullName evidence="4">SLATT domain-containing protein</fullName>
    </recommendedName>
</protein>
<reference evidence="2 3" key="1">
    <citation type="submission" date="2018-11" db="EMBL/GenBank/DDBJ databases">
        <title>Sequencing the genomes of 1000 actinobacteria strains.</title>
        <authorList>
            <person name="Klenk H.-P."/>
        </authorList>
    </citation>
    <scope>NUCLEOTIDE SEQUENCE [LARGE SCALE GENOMIC DNA]</scope>
    <source>
        <strain evidence="2 3">DSM 14418</strain>
    </source>
</reference>
<keyword evidence="3" id="KW-1185">Reference proteome</keyword>
<keyword evidence="1" id="KW-1133">Transmembrane helix</keyword>
<gene>
    <name evidence="2" type="ORF">EDD32_3061</name>
</gene>
<evidence type="ECO:0000256" key="1">
    <source>
        <dbReference type="SAM" id="Phobius"/>
    </source>
</evidence>
<dbReference type="NCBIfam" id="NF033632">
    <property type="entry name" value="SLATT_4"/>
    <property type="match status" value="1"/>
</dbReference>
<feature type="transmembrane region" description="Helical" evidence="1">
    <location>
        <begin position="69"/>
        <end position="88"/>
    </location>
</feature>
<evidence type="ECO:0000313" key="3">
    <source>
        <dbReference type="Proteomes" id="UP000280726"/>
    </source>
</evidence>
<dbReference type="AlphaFoldDB" id="A0A3N5AA80"/>
<dbReference type="RefSeq" id="WP_123918816.1">
    <property type="nucleotide sequence ID" value="NZ_RKRA01000001.1"/>
</dbReference>
<feature type="transmembrane region" description="Helical" evidence="1">
    <location>
        <begin position="43"/>
        <end position="63"/>
    </location>
</feature>
<proteinExistence type="predicted"/>
<name>A0A3N5AA80_9MICO</name>
<sequence>MTTAHGFTPEFRRAVARELEDLSEDILWTEKAHFAHAEAHARINLWLGLTSTISASIAAATVLTEAAPVVTGAAALIAAITAGLLTFLKPREAELRHLTAGRQLNALRVRARQMIRIDLATSAPDDPRSWRSLPAEVASEKAKIDGEAPALSGRAFDRARTKIEAGHFEHESDSTQRS</sequence>